<organism evidence="3 4">
    <name type="scientific">Terricaulis silvestris</name>
    <dbReference type="NCBI Taxonomy" id="2686094"/>
    <lineage>
        <taxon>Bacteria</taxon>
        <taxon>Pseudomonadati</taxon>
        <taxon>Pseudomonadota</taxon>
        <taxon>Alphaproteobacteria</taxon>
        <taxon>Caulobacterales</taxon>
        <taxon>Caulobacteraceae</taxon>
        <taxon>Terricaulis</taxon>
    </lineage>
</organism>
<dbReference type="PANTHER" id="PTHR43762:SF1">
    <property type="entry name" value="D-ARABINONO-1,4-LACTONE OXIDASE"/>
    <property type="match status" value="1"/>
</dbReference>
<dbReference type="SUPFAM" id="SSF56176">
    <property type="entry name" value="FAD-binding/transporter-associated domain-like"/>
    <property type="match status" value="1"/>
</dbReference>
<evidence type="ECO:0000256" key="1">
    <source>
        <dbReference type="ARBA" id="ARBA00022827"/>
    </source>
</evidence>
<dbReference type="PANTHER" id="PTHR43762">
    <property type="entry name" value="L-GULONOLACTONE OXIDASE"/>
    <property type="match status" value="1"/>
</dbReference>
<dbReference type="InterPro" id="IPR016169">
    <property type="entry name" value="FAD-bd_PCMH_sub2"/>
</dbReference>
<dbReference type="InterPro" id="IPR006094">
    <property type="entry name" value="Oxid_FAD_bind_N"/>
</dbReference>
<gene>
    <name evidence="3" type="primary">dprE1</name>
    <name evidence="3" type="ORF">DSM104635_03408</name>
</gene>
<keyword evidence="1" id="KW-0274">FAD</keyword>
<accession>A0A6I6MT68</accession>
<evidence type="ECO:0000313" key="3">
    <source>
        <dbReference type="EMBL" id="QGZ96548.1"/>
    </source>
</evidence>
<dbReference type="EMBL" id="CP047045">
    <property type="protein sequence ID" value="QGZ96548.1"/>
    <property type="molecule type" value="Genomic_DNA"/>
</dbReference>
<proteinExistence type="predicted"/>
<dbReference type="GO" id="GO:0016899">
    <property type="term" value="F:oxidoreductase activity, acting on the CH-OH group of donors, oxygen as acceptor"/>
    <property type="evidence" value="ECO:0007669"/>
    <property type="project" value="InterPro"/>
</dbReference>
<dbReference type="AlphaFoldDB" id="A0A6I6MT68"/>
<dbReference type="Gene3D" id="3.30.465.10">
    <property type="match status" value="1"/>
</dbReference>
<dbReference type="PROSITE" id="PS51387">
    <property type="entry name" value="FAD_PCMH"/>
    <property type="match status" value="1"/>
</dbReference>
<dbReference type="RefSeq" id="WP_158767330.1">
    <property type="nucleotide sequence ID" value="NZ_CP047045.1"/>
</dbReference>
<evidence type="ECO:0000259" key="2">
    <source>
        <dbReference type="PROSITE" id="PS51387"/>
    </source>
</evidence>
<evidence type="ECO:0000313" key="4">
    <source>
        <dbReference type="Proteomes" id="UP000431269"/>
    </source>
</evidence>
<reference evidence="4" key="1">
    <citation type="submission" date="2019-12" db="EMBL/GenBank/DDBJ databases">
        <title>Complete genome of Terracaulis silvestris 0127_4.</title>
        <authorList>
            <person name="Vieira S."/>
            <person name="Riedel T."/>
            <person name="Sproer C."/>
            <person name="Pascual J."/>
            <person name="Boedeker C."/>
            <person name="Overmann J."/>
        </authorList>
    </citation>
    <scope>NUCLEOTIDE SEQUENCE [LARGE SCALE GENOMIC DNA]</scope>
    <source>
        <strain evidence="4">0127_4</strain>
    </source>
</reference>
<dbReference type="InterPro" id="IPR036318">
    <property type="entry name" value="FAD-bd_PCMH-like_sf"/>
</dbReference>
<dbReference type="Pfam" id="PF01565">
    <property type="entry name" value="FAD_binding_4"/>
    <property type="match status" value="1"/>
</dbReference>
<sequence length="444" mass="48006">MSTAYVNDDTRLSWGRVVRSHHLIAKPRFVDEIAPALADASVMGLRALPVGLGRSYGDSNLNPGGALIDLSKLDRIVAFDTQNGVLRADSGISLSDILRFSVPRGWFLPTTPGTRFVTLGGSIANDVHGKNHHAAGSVGCSIRRVGLVRSDRGALELASDIEPELFAATIGGLGLTGVIAWAEIQMVPIVSAYIEQEVLPFDDLDSFFDIAEASQNTFEHTVAWIDCTASGRHLGRGLFTRGNWAPEGGLDAHSDKLKLTMPVDGTPLAFNALSLRVLNTMIRTAQSFKAAESRVHYEPHLYPLDAIGAWNRLYGRAGFYQYQCIVPPDGRAAIAELLCAIADEGAGSVLGVLKSFGPKRSPGLLSFPMEGFTLAMDFCNAGARTHALFARLDAIVRAANGRLYAAKDGRMPASMFQTSYPEWARFAKQIDPLLTSAFWDRVSQ</sequence>
<name>A0A6I6MT68_9CAUL</name>
<keyword evidence="3" id="KW-0560">Oxidoreductase</keyword>
<protein>
    <submittedName>
        <fullName evidence="3">Putative decaprenylphosphoryl-beta-D-ribose oxidase</fullName>
        <ecNumber evidence="3">1.-.-.-</ecNumber>
    </submittedName>
</protein>
<feature type="domain" description="FAD-binding PCMH-type" evidence="2">
    <location>
        <begin position="16"/>
        <end position="189"/>
    </location>
</feature>
<dbReference type="InterPro" id="IPR010031">
    <property type="entry name" value="FAD_lactone_oxidase-like"/>
</dbReference>
<dbReference type="KEGG" id="tsv:DSM104635_03408"/>
<keyword evidence="4" id="KW-1185">Reference proteome</keyword>
<dbReference type="Proteomes" id="UP000431269">
    <property type="component" value="Chromosome"/>
</dbReference>
<keyword evidence="1" id="KW-0285">Flavoprotein</keyword>
<dbReference type="GO" id="GO:0071949">
    <property type="term" value="F:FAD binding"/>
    <property type="evidence" value="ECO:0007669"/>
    <property type="project" value="InterPro"/>
</dbReference>
<dbReference type="EC" id="1.-.-.-" evidence="3"/>
<dbReference type="InterPro" id="IPR016166">
    <property type="entry name" value="FAD-bd_PCMH"/>
</dbReference>